<protein>
    <submittedName>
        <fullName evidence="1">Uncharacterized protein</fullName>
    </submittedName>
</protein>
<sequence length="75" mass="8531">MIILKAPALITSRCERCSINDGSNDLDPPSSMVGRSRSHPSNQVKEISNEKQRLKQSDYRKIEKSQQKELMQQDG</sequence>
<organism evidence="1 2">
    <name type="scientific">Cichorium intybus</name>
    <name type="common">Chicory</name>
    <dbReference type="NCBI Taxonomy" id="13427"/>
    <lineage>
        <taxon>Eukaryota</taxon>
        <taxon>Viridiplantae</taxon>
        <taxon>Streptophyta</taxon>
        <taxon>Embryophyta</taxon>
        <taxon>Tracheophyta</taxon>
        <taxon>Spermatophyta</taxon>
        <taxon>Magnoliopsida</taxon>
        <taxon>eudicotyledons</taxon>
        <taxon>Gunneridae</taxon>
        <taxon>Pentapetalae</taxon>
        <taxon>asterids</taxon>
        <taxon>campanulids</taxon>
        <taxon>Asterales</taxon>
        <taxon>Asteraceae</taxon>
        <taxon>Cichorioideae</taxon>
        <taxon>Cichorieae</taxon>
        <taxon>Cichoriinae</taxon>
        <taxon>Cichorium</taxon>
    </lineage>
</organism>
<reference evidence="1 2" key="2">
    <citation type="journal article" date="2022" name="Mol. Ecol. Resour.">
        <title>The genomes of chicory, endive, great burdock and yacon provide insights into Asteraceae paleo-polyploidization history and plant inulin production.</title>
        <authorList>
            <person name="Fan W."/>
            <person name="Wang S."/>
            <person name="Wang H."/>
            <person name="Wang A."/>
            <person name="Jiang F."/>
            <person name="Liu H."/>
            <person name="Zhao H."/>
            <person name="Xu D."/>
            <person name="Zhang Y."/>
        </authorList>
    </citation>
    <scope>NUCLEOTIDE SEQUENCE [LARGE SCALE GENOMIC DNA]</scope>
    <source>
        <strain evidence="2">cv. Punajuju</strain>
        <tissue evidence="1">Leaves</tissue>
    </source>
</reference>
<reference evidence="2" key="1">
    <citation type="journal article" date="2022" name="Mol. Ecol. Resour.">
        <title>The genomes of chicory, endive, great burdock and yacon provide insights into Asteraceae palaeo-polyploidization history and plant inulin production.</title>
        <authorList>
            <person name="Fan W."/>
            <person name="Wang S."/>
            <person name="Wang H."/>
            <person name="Wang A."/>
            <person name="Jiang F."/>
            <person name="Liu H."/>
            <person name="Zhao H."/>
            <person name="Xu D."/>
            <person name="Zhang Y."/>
        </authorList>
    </citation>
    <scope>NUCLEOTIDE SEQUENCE [LARGE SCALE GENOMIC DNA]</scope>
    <source>
        <strain evidence="2">cv. Punajuju</strain>
    </source>
</reference>
<evidence type="ECO:0000313" key="2">
    <source>
        <dbReference type="Proteomes" id="UP001055811"/>
    </source>
</evidence>
<keyword evidence="2" id="KW-1185">Reference proteome</keyword>
<dbReference type="EMBL" id="CM042014">
    <property type="protein sequence ID" value="KAI3723695.1"/>
    <property type="molecule type" value="Genomic_DNA"/>
</dbReference>
<dbReference type="Proteomes" id="UP001055811">
    <property type="component" value="Linkage Group LG06"/>
</dbReference>
<proteinExistence type="predicted"/>
<gene>
    <name evidence="1" type="ORF">L2E82_35451</name>
</gene>
<evidence type="ECO:0000313" key="1">
    <source>
        <dbReference type="EMBL" id="KAI3723695.1"/>
    </source>
</evidence>
<name>A0ACB9BNW1_CICIN</name>
<accession>A0ACB9BNW1</accession>
<comment type="caution">
    <text evidence="1">The sequence shown here is derived from an EMBL/GenBank/DDBJ whole genome shotgun (WGS) entry which is preliminary data.</text>
</comment>